<dbReference type="PANTHER" id="PTHR31286">
    <property type="entry name" value="GLYCINE-RICH CELL WALL STRUCTURAL PROTEIN 1.8-LIKE"/>
    <property type="match status" value="1"/>
</dbReference>
<proteinExistence type="predicted"/>
<evidence type="ECO:0000313" key="3">
    <source>
        <dbReference type="Proteomes" id="UP001558713"/>
    </source>
</evidence>
<dbReference type="AlphaFoldDB" id="A0ABD1A2L8"/>
<name>A0ABD1A2L8_CARAN</name>
<sequence>MAQLSLNKAQVTMARTETVKISGSLLAQRIQQFSLTLIGRLKNPSVQRMESLVANMPKIWKLEERVVGTDLGLGKFQFNFENEEDLLGVLQHVSYHFDGYMVYLVRWETIIDSSYPSAINFWVKITEIPLHFWEESTIRDVGKVIGVIREIDADSGSVYVTVNGFNPLLFKVVVPFDIGDEIVVSLEYEKLCGVCRHCSRLTDDVAVCPELRRNAGMSHEEHQDGRFIMGSSSNAQLQDGQWEKPRKIVAKRALEFSESDPRDGFPYKKDIGDHSRHYSRRNEKYQGLTWAKKTGAKGTNGENGLRYGQKLIHKLTIPLEVNQVVENEMVQPVVGTQEDNTGVVLALQPGAEIASIEGATLEDGELAGMTSDVLGNMVEPDSMYIVDTAETADTGGNINDYVSFSKDIMDVNQALSGISLGPKKVTGQLVRSPRIKGLHYMKKNVILASHVKRLKANVLKQKYVGSVSQRAKGGKSAGAVKGIKKSGMVALPDPPANT</sequence>
<dbReference type="Proteomes" id="UP001558713">
    <property type="component" value="Unassembled WGS sequence"/>
</dbReference>
<dbReference type="Pfam" id="PF14111">
    <property type="entry name" value="DUF4283"/>
    <property type="match status" value="1"/>
</dbReference>
<evidence type="ECO:0000259" key="1">
    <source>
        <dbReference type="Pfam" id="PF14111"/>
    </source>
</evidence>
<comment type="caution">
    <text evidence="2">The sequence shown here is derived from an EMBL/GenBank/DDBJ whole genome shotgun (WGS) entry which is preliminary data.</text>
</comment>
<evidence type="ECO:0000313" key="2">
    <source>
        <dbReference type="EMBL" id="KAL1201042.1"/>
    </source>
</evidence>
<feature type="domain" description="DUF4283" evidence="1">
    <location>
        <begin position="31"/>
        <end position="109"/>
    </location>
</feature>
<dbReference type="InterPro" id="IPR040256">
    <property type="entry name" value="At4g02000-like"/>
</dbReference>
<gene>
    <name evidence="2" type="ORF">V5N11_022564</name>
</gene>
<dbReference type="PANTHER" id="PTHR31286:SF178">
    <property type="entry name" value="DUF4283 DOMAIN-CONTAINING PROTEIN"/>
    <property type="match status" value="1"/>
</dbReference>
<accession>A0ABD1A2L8</accession>
<protein>
    <recommendedName>
        <fullName evidence="1">DUF4283 domain-containing protein</fullName>
    </recommendedName>
</protein>
<keyword evidence="3" id="KW-1185">Reference proteome</keyword>
<dbReference type="InterPro" id="IPR025558">
    <property type="entry name" value="DUF4283"/>
</dbReference>
<dbReference type="EMBL" id="JBANAX010000599">
    <property type="protein sequence ID" value="KAL1201042.1"/>
    <property type="molecule type" value="Genomic_DNA"/>
</dbReference>
<organism evidence="2 3">
    <name type="scientific">Cardamine amara subsp. amara</name>
    <dbReference type="NCBI Taxonomy" id="228776"/>
    <lineage>
        <taxon>Eukaryota</taxon>
        <taxon>Viridiplantae</taxon>
        <taxon>Streptophyta</taxon>
        <taxon>Embryophyta</taxon>
        <taxon>Tracheophyta</taxon>
        <taxon>Spermatophyta</taxon>
        <taxon>Magnoliopsida</taxon>
        <taxon>eudicotyledons</taxon>
        <taxon>Gunneridae</taxon>
        <taxon>Pentapetalae</taxon>
        <taxon>rosids</taxon>
        <taxon>malvids</taxon>
        <taxon>Brassicales</taxon>
        <taxon>Brassicaceae</taxon>
        <taxon>Cardamineae</taxon>
        <taxon>Cardamine</taxon>
    </lineage>
</organism>
<reference evidence="2 3" key="1">
    <citation type="submission" date="2024-04" db="EMBL/GenBank/DDBJ databases">
        <title>Genome assembly C_amara_ONT_v2.</title>
        <authorList>
            <person name="Yant L."/>
            <person name="Moore C."/>
            <person name="Slenker M."/>
        </authorList>
    </citation>
    <scope>NUCLEOTIDE SEQUENCE [LARGE SCALE GENOMIC DNA]</scope>
    <source>
        <tissue evidence="2">Leaf</tissue>
    </source>
</reference>